<keyword evidence="10" id="KW-1185">Reference proteome</keyword>
<dbReference type="Gene3D" id="1.10.3470.10">
    <property type="entry name" value="ABC transporter involved in vitamin B12 uptake, BtuC"/>
    <property type="match status" value="1"/>
</dbReference>
<comment type="similarity">
    <text evidence="2">Belongs to the binding-protein-dependent transport system permease family. FecCD subfamily.</text>
</comment>
<keyword evidence="7 8" id="KW-0472">Membrane</keyword>
<dbReference type="Proteomes" id="UP000463857">
    <property type="component" value="Chromosome"/>
</dbReference>
<dbReference type="SUPFAM" id="SSF81345">
    <property type="entry name" value="ABC transporter involved in vitamin B12 uptake, BtuC"/>
    <property type="match status" value="1"/>
</dbReference>
<evidence type="ECO:0000256" key="8">
    <source>
        <dbReference type="SAM" id="Phobius"/>
    </source>
</evidence>
<evidence type="ECO:0000313" key="9">
    <source>
        <dbReference type="EMBL" id="QHC00820.1"/>
    </source>
</evidence>
<keyword evidence="5 8" id="KW-0812">Transmembrane</keyword>
<evidence type="ECO:0000256" key="1">
    <source>
        <dbReference type="ARBA" id="ARBA00004651"/>
    </source>
</evidence>
<feature type="transmembrane region" description="Helical" evidence="8">
    <location>
        <begin position="296"/>
        <end position="318"/>
    </location>
</feature>
<dbReference type="GO" id="GO:0033214">
    <property type="term" value="P:siderophore-iron import into cell"/>
    <property type="evidence" value="ECO:0007669"/>
    <property type="project" value="TreeGrafter"/>
</dbReference>
<evidence type="ECO:0000256" key="6">
    <source>
        <dbReference type="ARBA" id="ARBA00022989"/>
    </source>
</evidence>
<name>A0A7L4YNT7_9ACTN</name>
<feature type="transmembrane region" description="Helical" evidence="8">
    <location>
        <begin position="166"/>
        <end position="187"/>
    </location>
</feature>
<dbReference type="CDD" id="cd06550">
    <property type="entry name" value="TM_ABC_iron-siderophores_like"/>
    <property type="match status" value="1"/>
</dbReference>
<evidence type="ECO:0000256" key="7">
    <source>
        <dbReference type="ARBA" id="ARBA00023136"/>
    </source>
</evidence>
<keyword evidence="3" id="KW-0813">Transport</keyword>
<feature type="transmembrane region" description="Helical" evidence="8">
    <location>
        <begin position="108"/>
        <end position="128"/>
    </location>
</feature>
<dbReference type="InterPro" id="IPR037294">
    <property type="entry name" value="ABC_BtuC-like"/>
</dbReference>
<dbReference type="FunFam" id="1.10.3470.10:FF:000001">
    <property type="entry name" value="Vitamin B12 ABC transporter permease BtuC"/>
    <property type="match status" value="1"/>
</dbReference>
<protein>
    <submittedName>
        <fullName evidence="9">Iron chelate uptake ABC transporter family permease subunit</fullName>
    </submittedName>
</protein>
<dbReference type="RefSeq" id="WP_159545679.1">
    <property type="nucleotide sequence ID" value="NZ_CP047156.1"/>
</dbReference>
<dbReference type="OrthoDB" id="9782305at2"/>
<dbReference type="KEGG" id="eke:EK0264_11340"/>
<sequence length="350" mass="35657">MTRRSTPTSSSTSSHTRRRLILGRTAGVVLGLVALALAVLVSVAVGSKQIPLDQVWQALTGAGLAEDRTVIFELRLPRTLIAIAVGAALGVAGMLMQALTRNPLADPGILGVNSGAMFAVALGVGFFGASSMNAIVWCALIGAFLAAVAVYAVGSAGRSEQGNERLTLAGVALGAVLAGVTSALILSDATTFDQLRVWQAGSVAGRLLSDLTVVVPFLLVGAALALVASGPLNAIALGDDVARGLGTRVGLVRVIVVLAVTLLAGGATAIAGPVAFIGLMTPHIARWIVGVDQRWILVMSMICAALLMVASDVVGRVIARPQEIPVGIVTAFVGAPVLMVLVRRRRASAS</sequence>
<evidence type="ECO:0000313" key="10">
    <source>
        <dbReference type="Proteomes" id="UP000463857"/>
    </source>
</evidence>
<comment type="subcellular location">
    <subcellularLocation>
        <location evidence="1">Cell membrane</location>
        <topology evidence="1">Multi-pass membrane protein</topology>
    </subcellularLocation>
</comment>
<dbReference type="Pfam" id="PF01032">
    <property type="entry name" value="FecCD"/>
    <property type="match status" value="1"/>
</dbReference>
<organism evidence="9 10">
    <name type="scientific">Epidermidibacterium keratini</name>
    <dbReference type="NCBI Taxonomy" id="1891644"/>
    <lineage>
        <taxon>Bacteria</taxon>
        <taxon>Bacillati</taxon>
        <taxon>Actinomycetota</taxon>
        <taxon>Actinomycetes</taxon>
        <taxon>Sporichthyales</taxon>
        <taxon>Sporichthyaceae</taxon>
        <taxon>Epidermidibacterium</taxon>
    </lineage>
</organism>
<dbReference type="GO" id="GO:0022857">
    <property type="term" value="F:transmembrane transporter activity"/>
    <property type="evidence" value="ECO:0007669"/>
    <property type="project" value="InterPro"/>
</dbReference>
<dbReference type="PANTHER" id="PTHR30472">
    <property type="entry name" value="FERRIC ENTEROBACTIN TRANSPORT SYSTEM PERMEASE PROTEIN"/>
    <property type="match status" value="1"/>
</dbReference>
<dbReference type="AlphaFoldDB" id="A0A7L4YNT7"/>
<evidence type="ECO:0000256" key="3">
    <source>
        <dbReference type="ARBA" id="ARBA00022448"/>
    </source>
</evidence>
<feature type="transmembrane region" description="Helical" evidence="8">
    <location>
        <begin position="76"/>
        <end position="96"/>
    </location>
</feature>
<keyword evidence="6 8" id="KW-1133">Transmembrane helix</keyword>
<keyword evidence="4" id="KW-1003">Cell membrane</keyword>
<dbReference type="InParanoid" id="A0A7L4YNT7"/>
<dbReference type="InterPro" id="IPR000522">
    <property type="entry name" value="ABC_transptr_permease_BtuC"/>
</dbReference>
<accession>A0A7L4YNT7</accession>
<proteinExistence type="inferred from homology"/>
<reference evidence="9 10" key="1">
    <citation type="journal article" date="2018" name="Int. J. Syst. Evol. Microbiol.">
        <title>Epidermidibacterium keratini gen. nov., sp. nov., a member of the family Sporichthyaceae, isolated from keratin epidermis.</title>
        <authorList>
            <person name="Lee D.G."/>
            <person name="Trujillo M.E."/>
            <person name="Kang S."/>
            <person name="Nam J.J."/>
            <person name="Kim Y.J."/>
        </authorList>
    </citation>
    <scope>NUCLEOTIDE SEQUENCE [LARGE SCALE GENOMIC DNA]</scope>
    <source>
        <strain evidence="9 10">EPI-7</strain>
    </source>
</reference>
<feature type="transmembrane region" description="Helical" evidence="8">
    <location>
        <begin position="21"/>
        <end position="45"/>
    </location>
</feature>
<dbReference type="GO" id="GO:0005886">
    <property type="term" value="C:plasma membrane"/>
    <property type="evidence" value="ECO:0007669"/>
    <property type="project" value="UniProtKB-SubCell"/>
</dbReference>
<evidence type="ECO:0000256" key="2">
    <source>
        <dbReference type="ARBA" id="ARBA00007935"/>
    </source>
</evidence>
<feature type="transmembrane region" description="Helical" evidence="8">
    <location>
        <begin position="134"/>
        <end position="154"/>
    </location>
</feature>
<dbReference type="EMBL" id="CP047156">
    <property type="protein sequence ID" value="QHC00820.1"/>
    <property type="molecule type" value="Genomic_DNA"/>
</dbReference>
<feature type="transmembrane region" description="Helical" evidence="8">
    <location>
        <begin position="207"/>
        <end position="233"/>
    </location>
</feature>
<gene>
    <name evidence="9" type="ORF">EK0264_11340</name>
</gene>
<evidence type="ECO:0000256" key="5">
    <source>
        <dbReference type="ARBA" id="ARBA00022692"/>
    </source>
</evidence>
<feature type="transmembrane region" description="Helical" evidence="8">
    <location>
        <begin position="245"/>
        <end position="264"/>
    </location>
</feature>
<dbReference type="PANTHER" id="PTHR30472:SF1">
    <property type="entry name" value="FE(3+) DICITRATE TRANSPORT SYSTEM PERMEASE PROTEIN FECC-RELATED"/>
    <property type="match status" value="1"/>
</dbReference>
<evidence type="ECO:0000256" key="4">
    <source>
        <dbReference type="ARBA" id="ARBA00022475"/>
    </source>
</evidence>
<feature type="transmembrane region" description="Helical" evidence="8">
    <location>
        <begin position="324"/>
        <end position="342"/>
    </location>
</feature>